<dbReference type="Proteomes" id="UP000322983">
    <property type="component" value="Chromosome"/>
</dbReference>
<dbReference type="GeneID" id="41718790"/>
<dbReference type="STRING" id="1294262.GCA_001316085_01881"/>
<dbReference type="Gene3D" id="2.30.40.10">
    <property type="entry name" value="Urease, subunit C, domain 1"/>
    <property type="match status" value="1"/>
</dbReference>
<dbReference type="EMBL" id="AP018929">
    <property type="protein sequence ID" value="BBG25164.1"/>
    <property type="molecule type" value="Genomic_DNA"/>
</dbReference>
<gene>
    <name evidence="4" type="ORF">IC006_2499</name>
    <name evidence="5" type="ORF">IC007_2510</name>
</gene>
<name>A0A510E5Y6_9CREN</name>
<dbReference type="Pfam" id="PF01979">
    <property type="entry name" value="Amidohydro_1"/>
    <property type="match status" value="1"/>
</dbReference>
<dbReference type="SUPFAM" id="SSF51556">
    <property type="entry name" value="Metallo-dependent hydrolases"/>
    <property type="match status" value="1"/>
</dbReference>
<evidence type="ECO:0000259" key="3">
    <source>
        <dbReference type="Pfam" id="PF01979"/>
    </source>
</evidence>
<dbReference type="SUPFAM" id="SSF51338">
    <property type="entry name" value="Composite domain of metallo-dependent hydrolases"/>
    <property type="match status" value="1"/>
</dbReference>
<dbReference type="InterPro" id="IPR032466">
    <property type="entry name" value="Metal_Hydrolase"/>
</dbReference>
<accession>A0A510DY59</accession>
<reference evidence="7" key="1">
    <citation type="submission" date="2018-09" db="EMBL/GenBank/DDBJ databases">
        <title>Complete Genome Sequencing of Sulfolobus sp. JCM 16834.</title>
        <authorList>
            <person name="Kato S."/>
            <person name="Itoh T."/>
            <person name="Ohkuma M."/>
        </authorList>
    </citation>
    <scope>NUCLEOTIDE SEQUENCE [LARGE SCALE GENOMIC DNA]</scope>
    <source>
        <strain evidence="7">IC-007</strain>
    </source>
</reference>
<dbReference type="RefSeq" id="WP_232049059.1">
    <property type="nucleotide sequence ID" value="NZ_AP018929.1"/>
</dbReference>
<dbReference type="InterPro" id="IPR006680">
    <property type="entry name" value="Amidohydro-rel"/>
</dbReference>
<evidence type="ECO:0000313" key="6">
    <source>
        <dbReference type="Proteomes" id="UP000322983"/>
    </source>
</evidence>
<accession>A0A510E5Y6</accession>
<keyword evidence="6" id="KW-1185">Reference proteome</keyword>
<evidence type="ECO:0000256" key="2">
    <source>
        <dbReference type="ARBA" id="ARBA00008829"/>
    </source>
</evidence>
<organism evidence="5 7">
    <name type="scientific">Sulfuracidifex tepidarius</name>
    <dbReference type="NCBI Taxonomy" id="1294262"/>
    <lineage>
        <taxon>Archaea</taxon>
        <taxon>Thermoproteota</taxon>
        <taxon>Thermoprotei</taxon>
        <taxon>Sulfolobales</taxon>
        <taxon>Sulfolobaceae</taxon>
        <taxon>Sulfuracidifex</taxon>
    </lineage>
</organism>
<dbReference type="Gene3D" id="3.20.20.140">
    <property type="entry name" value="Metal-dependent hydrolases"/>
    <property type="match status" value="1"/>
</dbReference>
<dbReference type="KEGG" id="step:IC006_2499"/>
<dbReference type="GO" id="GO:0016812">
    <property type="term" value="F:hydrolase activity, acting on carbon-nitrogen (but not peptide) bonds, in cyclic amides"/>
    <property type="evidence" value="ECO:0007669"/>
    <property type="project" value="TreeGrafter"/>
</dbReference>
<evidence type="ECO:0000256" key="1">
    <source>
        <dbReference type="ARBA" id="ARBA00001947"/>
    </source>
</evidence>
<dbReference type="GO" id="GO:0005829">
    <property type="term" value="C:cytosol"/>
    <property type="evidence" value="ECO:0007669"/>
    <property type="project" value="TreeGrafter"/>
</dbReference>
<dbReference type="AlphaFoldDB" id="A0A510E5Y6"/>
<sequence>MKNARLITEGGIVDADVKIDEGKITKISPEIPSVGDDVTDLTGMYLMPSAIDGHTHFGSRFLGAKDPIPTADDFSSGSEVCLAGGITSIVNFFESSANPLASLKEEISKAEESMVDFSFHFIIKRKEEIPYLKEIFKLGVKSVKVFMAYDSIRLKDFHIMEVMEEVRKLGGVVAVHAENGDMINFLQSRQQGDEPINHVRTRPTESEEEAVNRFSSMAFVTGVKGYAVHVSSPASLNVIRYWNKRGAKVYAETCPHYLLFNADAYKRKDGKRFIMSPPLRSEEERKEMVLRLNEFYTVGSDYSGFLSKYKDEPSSYRDVPNGVASTEFMLVTVASLMFQGYLDPGLLVSLTSANAIRLYGILNKGLEEGKDADLVVLKREDWKVKDWHGKMDHSIYEGVQFSAKVERTYLRGELVYEDGDIKGGKGRMLRRI</sequence>
<evidence type="ECO:0000313" key="7">
    <source>
        <dbReference type="Proteomes" id="UP000325030"/>
    </source>
</evidence>
<proteinExistence type="inferred from homology"/>
<dbReference type="InterPro" id="IPR011059">
    <property type="entry name" value="Metal-dep_hydrolase_composite"/>
</dbReference>
<reference evidence="5 6" key="2">
    <citation type="journal article" date="2020" name="Int. J. Syst. Evol. Microbiol.">
        <title>Sulfuracidifex tepidarius gen. nov., sp. nov. and transfer of Sulfolobus metallicus Huber and Stetter 1992 to the genus Sulfuracidifex as Sulfuracidifex metallicus comb. nov.</title>
        <authorList>
            <person name="Itoh T."/>
            <person name="Miura T."/>
            <person name="Sakai H.D."/>
            <person name="Kato S."/>
            <person name="Ohkuma M."/>
            <person name="Takashina T."/>
        </authorList>
    </citation>
    <scope>NUCLEOTIDE SEQUENCE</scope>
    <source>
        <strain evidence="4 6">IC-006</strain>
        <strain evidence="5">IC-007</strain>
    </source>
</reference>
<dbReference type="EMBL" id="AP018930">
    <property type="protein sequence ID" value="BBG27955.1"/>
    <property type="molecule type" value="Genomic_DNA"/>
</dbReference>
<evidence type="ECO:0000313" key="4">
    <source>
        <dbReference type="EMBL" id="BBG25164.1"/>
    </source>
</evidence>
<dbReference type="InterPro" id="IPR050378">
    <property type="entry name" value="Metallo-dep_Hydrolases_sf"/>
</dbReference>
<dbReference type="FunFam" id="3.20.20.140:FF:000174">
    <property type="entry name" value="Dihydropyrimidinase-related protein 2"/>
    <property type="match status" value="1"/>
</dbReference>
<dbReference type="Proteomes" id="UP000325030">
    <property type="component" value="Chromosome"/>
</dbReference>
<protein>
    <submittedName>
        <fullName evidence="5">Allantoinase</fullName>
    </submittedName>
</protein>
<comment type="similarity">
    <text evidence="2">Belongs to the metallo-dependent hydrolases superfamily. Hydantoinase/dihydropyrimidinase family.</text>
</comment>
<feature type="domain" description="Amidohydrolase-related" evidence="3">
    <location>
        <begin position="45"/>
        <end position="415"/>
    </location>
</feature>
<dbReference type="PANTHER" id="PTHR11647">
    <property type="entry name" value="HYDRANTOINASE/DIHYDROPYRIMIDINASE FAMILY MEMBER"/>
    <property type="match status" value="1"/>
</dbReference>
<comment type="cofactor">
    <cofactor evidence="1">
        <name>Zn(2+)</name>
        <dbReference type="ChEBI" id="CHEBI:29105"/>
    </cofactor>
</comment>
<evidence type="ECO:0000313" key="5">
    <source>
        <dbReference type="EMBL" id="BBG27955.1"/>
    </source>
</evidence>
<dbReference type="PANTHER" id="PTHR11647:SF1">
    <property type="entry name" value="COLLAPSIN RESPONSE MEDIATOR PROTEIN"/>
    <property type="match status" value="1"/>
</dbReference>